<organism evidence="1 2">
    <name type="scientific">Tribonema minus</name>
    <dbReference type="NCBI Taxonomy" id="303371"/>
    <lineage>
        <taxon>Eukaryota</taxon>
        <taxon>Sar</taxon>
        <taxon>Stramenopiles</taxon>
        <taxon>Ochrophyta</taxon>
        <taxon>PX clade</taxon>
        <taxon>Xanthophyceae</taxon>
        <taxon>Tribonematales</taxon>
        <taxon>Tribonemataceae</taxon>
        <taxon>Tribonema</taxon>
    </lineage>
</organism>
<dbReference type="EMBL" id="JAFCMP010000179">
    <property type="protein sequence ID" value="KAG5184015.1"/>
    <property type="molecule type" value="Genomic_DNA"/>
</dbReference>
<sequence>MKSIRAVVDATAAEAAAALALERKRENQRQRSARHYAKNKPAVLNKEQKRRAARKVAKHLLAAIMDIMDDNFIEESIEQAALRASHAAAARINLAQLESATTRALATDGFCVLKQNPAFIDLTQRLLAVVPSTINTAARPWENIFNTVPGTRCQLKLTDVGARSPYAEVKELVLHELAPLIDRTLMGLSHKGVYRPALLLSKMTSAADAMSQGPHRDWPLKRLKTALRVNDGFPVGVLMSLHDNGKLHLWPRSFDATHVNADDRITITLNAGDIIIFHGALVHEGAGYIGEEGEYHLRLHFYTQSTRGANVWQISNETEHASLTYRRHHSVHFDEWSFIDFGAYSPLTSGVYNKCLIAWQITCARLAIRIQNVTLRVSNVNSSPQVCNIRTGCVFVPVPFVRGCGCDCIAFIASYDLSGMKYDLSWFRPSKQSAACLSAYAAGLHFQMHFTRKMKVAEWQVGTHLF</sequence>
<keyword evidence="2" id="KW-1185">Reference proteome</keyword>
<name>A0A836CEY9_9STRA</name>
<dbReference type="OrthoDB" id="90882at2759"/>
<dbReference type="Gene3D" id="2.60.120.620">
    <property type="entry name" value="q2cbj1_9rhob like domain"/>
    <property type="match status" value="1"/>
</dbReference>
<dbReference type="SUPFAM" id="SSF51197">
    <property type="entry name" value="Clavaminate synthase-like"/>
    <property type="match status" value="1"/>
</dbReference>
<comment type="caution">
    <text evidence="1">The sequence shown here is derived from an EMBL/GenBank/DDBJ whole genome shotgun (WGS) entry which is preliminary data.</text>
</comment>
<reference evidence="1" key="1">
    <citation type="submission" date="2021-02" db="EMBL/GenBank/DDBJ databases">
        <title>First Annotated Genome of the Yellow-green Alga Tribonema minus.</title>
        <authorList>
            <person name="Mahan K.M."/>
        </authorList>
    </citation>
    <scope>NUCLEOTIDE SEQUENCE</scope>
    <source>
        <strain evidence="1">UTEX B ZZ1240</strain>
    </source>
</reference>
<evidence type="ECO:0000313" key="1">
    <source>
        <dbReference type="EMBL" id="KAG5184015.1"/>
    </source>
</evidence>
<evidence type="ECO:0000313" key="2">
    <source>
        <dbReference type="Proteomes" id="UP000664859"/>
    </source>
</evidence>
<gene>
    <name evidence="1" type="ORF">JKP88DRAFT_244885</name>
</gene>
<accession>A0A836CEY9</accession>
<protein>
    <submittedName>
        <fullName evidence="1">Uncharacterized protein</fullName>
    </submittedName>
</protein>
<dbReference type="Proteomes" id="UP000664859">
    <property type="component" value="Unassembled WGS sequence"/>
</dbReference>
<proteinExistence type="predicted"/>
<dbReference type="AlphaFoldDB" id="A0A836CEY9"/>